<dbReference type="SUPFAM" id="SSF46689">
    <property type="entry name" value="Homeodomain-like"/>
    <property type="match status" value="1"/>
</dbReference>
<keyword evidence="1" id="KW-0238">DNA-binding</keyword>
<sequence>MSRPDARTQLLLAGERLIAESGPEVSLRDVAVAAGQRNNSAVHYHFGSRDGLIRAIIGYRQAPLEQARLALLAEHESNGKPDDNIAVLVTILVEPLFDTPYSDGSSHYARFLERVRSHPVMAELTLTAEQWPATRILTSRMLRALEHLPEALRHQRMAAMASVMFTLLADHERQVDEQRDPPRGALSEAEARDNIVAMVVGLLTAPMPALVGPQ</sequence>
<evidence type="ECO:0000313" key="5">
    <source>
        <dbReference type="Proteomes" id="UP000032221"/>
    </source>
</evidence>
<protein>
    <recommendedName>
        <fullName evidence="6">TetR family transcriptional regulator</fullName>
    </recommendedName>
</protein>
<evidence type="ECO:0000259" key="2">
    <source>
        <dbReference type="Pfam" id="PF00440"/>
    </source>
</evidence>
<name>A0A0D1LN34_9MYCO</name>
<keyword evidence="5" id="KW-1185">Reference proteome</keyword>
<dbReference type="InterPro" id="IPR001647">
    <property type="entry name" value="HTH_TetR"/>
</dbReference>
<dbReference type="EMBL" id="JXST01000009">
    <property type="protein sequence ID" value="KIU17366.1"/>
    <property type="molecule type" value="Genomic_DNA"/>
</dbReference>
<evidence type="ECO:0000256" key="1">
    <source>
        <dbReference type="ARBA" id="ARBA00023125"/>
    </source>
</evidence>
<dbReference type="OrthoDB" id="2356263at2"/>
<evidence type="ECO:0000313" key="4">
    <source>
        <dbReference type="EMBL" id="KIU17366.1"/>
    </source>
</evidence>
<organism evidence="4 5">
    <name type="scientific">Mycolicibacterium llatzerense</name>
    <dbReference type="NCBI Taxonomy" id="280871"/>
    <lineage>
        <taxon>Bacteria</taxon>
        <taxon>Bacillati</taxon>
        <taxon>Actinomycetota</taxon>
        <taxon>Actinomycetes</taxon>
        <taxon>Mycobacteriales</taxon>
        <taxon>Mycobacteriaceae</taxon>
        <taxon>Mycolicibacterium</taxon>
    </lineage>
</organism>
<proteinExistence type="predicted"/>
<dbReference type="AlphaFoldDB" id="A0A0D1LN34"/>
<feature type="domain" description="HTH tetR-type" evidence="2">
    <location>
        <begin position="10"/>
        <end position="56"/>
    </location>
</feature>
<dbReference type="InterPro" id="IPR009057">
    <property type="entry name" value="Homeodomain-like_sf"/>
</dbReference>
<evidence type="ECO:0008006" key="6">
    <source>
        <dbReference type="Google" id="ProtNLM"/>
    </source>
</evidence>
<dbReference type="Pfam" id="PF00440">
    <property type="entry name" value="TetR_N"/>
    <property type="match status" value="1"/>
</dbReference>
<dbReference type="Proteomes" id="UP000032221">
    <property type="component" value="Unassembled WGS sequence"/>
</dbReference>
<dbReference type="InterPro" id="IPR041586">
    <property type="entry name" value="PsrA_TetR_C"/>
</dbReference>
<dbReference type="GO" id="GO:0003677">
    <property type="term" value="F:DNA binding"/>
    <property type="evidence" value="ECO:0007669"/>
    <property type="project" value="UniProtKB-KW"/>
</dbReference>
<dbReference type="RefSeq" id="WP_043985285.1">
    <property type="nucleotide sequence ID" value="NZ_JXST01000009.1"/>
</dbReference>
<reference evidence="4 5" key="1">
    <citation type="submission" date="2015-01" db="EMBL/GenBank/DDBJ databases">
        <title>Genome sequence of Mycobacterium llatzerense and Mycobacterium immunogenum recovered from brain abscess.</title>
        <authorList>
            <person name="Greninger A.L."/>
            <person name="Langelier C."/>
            <person name="Cunningham G."/>
            <person name="Chiu C.Y."/>
            <person name="Miller S."/>
        </authorList>
    </citation>
    <scope>NUCLEOTIDE SEQUENCE [LARGE SCALE GENOMIC DNA]</scope>
    <source>
        <strain evidence="4 5">CLUC14</strain>
    </source>
</reference>
<dbReference type="PATRIC" id="fig|280871.6.peg.1736"/>
<dbReference type="Gene3D" id="1.10.357.10">
    <property type="entry name" value="Tetracycline Repressor, domain 2"/>
    <property type="match status" value="1"/>
</dbReference>
<gene>
    <name evidence="4" type="ORF">TL10_08390</name>
</gene>
<dbReference type="STRING" id="280871.TL10_08390"/>
<accession>A0A0D1LN34</accession>
<dbReference type="Pfam" id="PF17939">
    <property type="entry name" value="TetR_C_30"/>
    <property type="match status" value="1"/>
</dbReference>
<feature type="domain" description="PsrA tetracyclin repressor-like C-terminal" evidence="3">
    <location>
        <begin position="92"/>
        <end position="201"/>
    </location>
</feature>
<evidence type="ECO:0000259" key="3">
    <source>
        <dbReference type="Pfam" id="PF17939"/>
    </source>
</evidence>
<comment type="caution">
    <text evidence="4">The sequence shown here is derived from an EMBL/GenBank/DDBJ whole genome shotgun (WGS) entry which is preliminary data.</text>
</comment>